<keyword evidence="7" id="KW-0594">Phospholipid biosynthesis</keyword>
<keyword evidence="11" id="KW-1133">Transmembrane helix</keyword>
<dbReference type="Pfam" id="PF02666">
    <property type="entry name" value="PS_Dcarbxylase"/>
    <property type="match status" value="1"/>
</dbReference>
<keyword evidence="9" id="KW-1208">Phospholipid metabolism</keyword>
<evidence type="ECO:0000256" key="3">
    <source>
        <dbReference type="ARBA" id="ARBA00022793"/>
    </source>
</evidence>
<sequence>MFAPGAGRPIAFTGALAVLLALVGFGAAPIGILRDGLFGLSAGFALVAIGLSIFFRDPERAPGEGMVSAADGRIRAVDLEGDRWRISVFMNVTDVHVNRFPVAARVEAIGDAGDGFRPAYREEARHNVRRAYRLLGEHGVIEVTQMTGAVARRLVSFVRPGEQHAKGDRLGMIALGSRVDVVLPSGAYSPAVRVGDRVTAGVTTIARDRA</sequence>
<dbReference type="GO" id="GO:0004609">
    <property type="term" value="F:phosphatidylserine decarboxylase activity"/>
    <property type="evidence" value="ECO:0007669"/>
    <property type="project" value="InterPro"/>
</dbReference>
<keyword evidence="4" id="KW-0443">Lipid metabolism</keyword>
<evidence type="ECO:0000313" key="13">
    <source>
        <dbReference type="EMBL" id="EQD67427.1"/>
    </source>
</evidence>
<keyword evidence="5 11" id="KW-0472">Membrane</keyword>
<evidence type="ECO:0000256" key="5">
    <source>
        <dbReference type="ARBA" id="ARBA00023136"/>
    </source>
</evidence>
<evidence type="ECO:0000256" key="11">
    <source>
        <dbReference type="SAM" id="Phobius"/>
    </source>
</evidence>
<protein>
    <submittedName>
        <fullName evidence="13">Phosphatidylserine decarboxylase-like protein</fullName>
    </submittedName>
</protein>
<gene>
    <name evidence="12" type="ORF">B1B_15889</name>
    <name evidence="13" type="ORF">B2A_00763</name>
</gene>
<dbReference type="PANTHER" id="PTHR35809:SF1">
    <property type="entry name" value="ARCHAETIDYLSERINE DECARBOXYLASE PROENZYME-RELATED"/>
    <property type="match status" value="1"/>
</dbReference>
<evidence type="ECO:0000256" key="1">
    <source>
        <dbReference type="ARBA" id="ARBA00022475"/>
    </source>
</evidence>
<dbReference type="AlphaFoldDB" id="T1BC27"/>
<comment type="caution">
    <text evidence="13">The sequence shown here is derived from an EMBL/GenBank/DDBJ whole genome shotgun (WGS) entry which is preliminary data.</text>
</comment>
<keyword evidence="11" id="KW-0812">Transmembrane</keyword>
<proteinExistence type="predicted"/>
<evidence type="ECO:0000256" key="2">
    <source>
        <dbReference type="ARBA" id="ARBA00022516"/>
    </source>
</evidence>
<dbReference type="InterPro" id="IPR033175">
    <property type="entry name" value="PSD-A"/>
</dbReference>
<dbReference type="EMBL" id="AUZY01010572">
    <property type="protein sequence ID" value="EQD38266.1"/>
    <property type="molecule type" value="Genomic_DNA"/>
</dbReference>
<evidence type="ECO:0000256" key="7">
    <source>
        <dbReference type="ARBA" id="ARBA00023209"/>
    </source>
</evidence>
<evidence type="ECO:0000256" key="9">
    <source>
        <dbReference type="ARBA" id="ARBA00023264"/>
    </source>
</evidence>
<reference evidence="13" key="1">
    <citation type="submission" date="2013-08" db="EMBL/GenBank/DDBJ databases">
        <authorList>
            <person name="Mendez C."/>
            <person name="Richter M."/>
            <person name="Ferrer M."/>
            <person name="Sanchez J."/>
        </authorList>
    </citation>
    <scope>NUCLEOTIDE SEQUENCE</scope>
</reference>
<evidence type="ECO:0000256" key="6">
    <source>
        <dbReference type="ARBA" id="ARBA00023145"/>
    </source>
</evidence>
<evidence type="ECO:0000256" key="4">
    <source>
        <dbReference type="ARBA" id="ARBA00023098"/>
    </source>
</evidence>
<accession>T1BC27</accession>
<dbReference type="GO" id="GO:0008654">
    <property type="term" value="P:phospholipid biosynthetic process"/>
    <property type="evidence" value="ECO:0007669"/>
    <property type="project" value="UniProtKB-KW"/>
</dbReference>
<organism evidence="13">
    <name type="scientific">mine drainage metagenome</name>
    <dbReference type="NCBI Taxonomy" id="410659"/>
    <lineage>
        <taxon>unclassified sequences</taxon>
        <taxon>metagenomes</taxon>
        <taxon>ecological metagenomes</taxon>
    </lineage>
</organism>
<keyword evidence="10" id="KW-0670">Pyruvate</keyword>
<feature type="transmembrane region" description="Helical" evidence="11">
    <location>
        <begin position="36"/>
        <end position="55"/>
    </location>
</feature>
<evidence type="ECO:0000313" key="12">
    <source>
        <dbReference type="EMBL" id="EQD38266.1"/>
    </source>
</evidence>
<dbReference type="InterPro" id="IPR003817">
    <property type="entry name" value="PS_Dcarbxylase"/>
</dbReference>
<keyword evidence="2" id="KW-0444">Lipid biosynthesis</keyword>
<keyword evidence="3" id="KW-0210">Decarboxylase</keyword>
<keyword evidence="8" id="KW-0456">Lyase</keyword>
<dbReference type="EMBL" id="AUZZ01000590">
    <property type="protein sequence ID" value="EQD67427.1"/>
    <property type="molecule type" value="Genomic_DNA"/>
</dbReference>
<dbReference type="PANTHER" id="PTHR35809">
    <property type="entry name" value="ARCHAETIDYLSERINE DECARBOXYLASE PROENZYME-RELATED"/>
    <property type="match status" value="1"/>
</dbReference>
<keyword evidence="1" id="KW-1003">Cell membrane</keyword>
<name>T1BC27_9ZZZZ</name>
<keyword evidence="6" id="KW-0865">Zymogen</keyword>
<reference evidence="13" key="2">
    <citation type="journal article" date="2014" name="ISME J.">
        <title>Microbial stratification in low pH oxic and suboxic macroscopic growths along an acid mine drainage.</title>
        <authorList>
            <person name="Mendez-Garcia C."/>
            <person name="Mesa V."/>
            <person name="Sprenger R.R."/>
            <person name="Richter M."/>
            <person name="Diez M.S."/>
            <person name="Solano J."/>
            <person name="Bargiela R."/>
            <person name="Golyshina O.V."/>
            <person name="Manteca A."/>
            <person name="Ramos J.L."/>
            <person name="Gallego J.R."/>
            <person name="Llorente I."/>
            <person name="Martins Dos Santos V.A."/>
            <person name="Jensen O.N."/>
            <person name="Pelaez A.I."/>
            <person name="Sanchez J."/>
            <person name="Ferrer M."/>
        </authorList>
    </citation>
    <scope>NUCLEOTIDE SEQUENCE</scope>
</reference>
<evidence type="ECO:0000256" key="10">
    <source>
        <dbReference type="ARBA" id="ARBA00023317"/>
    </source>
</evidence>
<evidence type="ECO:0000256" key="8">
    <source>
        <dbReference type="ARBA" id="ARBA00023239"/>
    </source>
</evidence>